<dbReference type="EMBL" id="CP036272">
    <property type="protein sequence ID" value="QDT59748.1"/>
    <property type="molecule type" value="Genomic_DNA"/>
</dbReference>
<evidence type="ECO:0008006" key="4">
    <source>
        <dbReference type="Google" id="ProtNLM"/>
    </source>
</evidence>
<evidence type="ECO:0000256" key="1">
    <source>
        <dbReference type="SAM" id="MobiDB-lite"/>
    </source>
</evidence>
<feature type="compositionally biased region" description="Basic and acidic residues" evidence="1">
    <location>
        <begin position="8"/>
        <end position="21"/>
    </location>
</feature>
<dbReference type="PROSITE" id="PS51318">
    <property type="entry name" value="TAT"/>
    <property type="match status" value="1"/>
</dbReference>
<name>A0A517SUF4_9BACT</name>
<dbReference type="AlphaFoldDB" id="A0A517SUF4"/>
<dbReference type="InterPro" id="IPR011447">
    <property type="entry name" value="DUF1552"/>
</dbReference>
<proteinExistence type="predicted"/>
<accession>A0A517SUF4</accession>
<feature type="compositionally biased region" description="Basic and acidic residues" evidence="1">
    <location>
        <begin position="297"/>
        <end position="307"/>
    </location>
</feature>
<reference evidence="2 3" key="1">
    <citation type="submission" date="2019-02" db="EMBL/GenBank/DDBJ databases">
        <title>Deep-cultivation of Planctomycetes and their phenomic and genomic characterization uncovers novel biology.</title>
        <authorList>
            <person name="Wiegand S."/>
            <person name="Jogler M."/>
            <person name="Boedeker C."/>
            <person name="Pinto D."/>
            <person name="Vollmers J."/>
            <person name="Rivas-Marin E."/>
            <person name="Kohn T."/>
            <person name="Peeters S.H."/>
            <person name="Heuer A."/>
            <person name="Rast P."/>
            <person name="Oberbeckmann S."/>
            <person name="Bunk B."/>
            <person name="Jeske O."/>
            <person name="Meyerdierks A."/>
            <person name="Storesund J.E."/>
            <person name="Kallscheuer N."/>
            <person name="Luecker S."/>
            <person name="Lage O.M."/>
            <person name="Pohl T."/>
            <person name="Merkel B.J."/>
            <person name="Hornburger P."/>
            <person name="Mueller R.-W."/>
            <person name="Bruemmer F."/>
            <person name="Labrenz M."/>
            <person name="Spormann A.M."/>
            <person name="Op den Camp H."/>
            <person name="Overmann J."/>
            <person name="Amann R."/>
            <person name="Jetten M.S.M."/>
            <person name="Mascher T."/>
            <person name="Medema M.H."/>
            <person name="Devos D.P."/>
            <person name="Kaster A.-K."/>
            <person name="Ovreas L."/>
            <person name="Rohde M."/>
            <person name="Galperin M.Y."/>
            <person name="Jogler C."/>
        </authorList>
    </citation>
    <scope>NUCLEOTIDE SEQUENCE [LARGE SCALE GENOMIC DNA]</scope>
    <source>
        <strain evidence="2 3">SV_7m_r</strain>
    </source>
</reference>
<feature type="region of interest" description="Disordered" evidence="1">
    <location>
        <begin position="1"/>
        <end position="21"/>
    </location>
</feature>
<dbReference type="OrthoDB" id="9146593at2"/>
<protein>
    <recommendedName>
        <fullName evidence="4">DUF1552 domain-containing protein</fullName>
    </recommendedName>
</protein>
<dbReference type="Proteomes" id="UP000315003">
    <property type="component" value="Chromosome"/>
</dbReference>
<gene>
    <name evidence="2" type="ORF">SV7mr_22570</name>
</gene>
<evidence type="ECO:0000313" key="3">
    <source>
        <dbReference type="Proteomes" id="UP000315003"/>
    </source>
</evidence>
<keyword evidence="3" id="KW-1185">Reference proteome</keyword>
<organism evidence="2 3">
    <name type="scientific">Stieleria bergensis</name>
    <dbReference type="NCBI Taxonomy" id="2528025"/>
    <lineage>
        <taxon>Bacteria</taxon>
        <taxon>Pseudomonadati</taxon>
        <taxon>Planctomycetota</taxon>
        <taxon>Planctomycetia</taxon>
        <taxon>Pirellulales</taxon>
        <taxon>Pirellulaceae</taxon>
        <taxon>Stieleria</taxon>
    </lineage>
</organism>
<dbReference type="Pfam" id="PF07586">
    <property type="entry name" value="HXXSHH"/>
    <property type="match status" value="1"/>
</dbReference>
<evidence type="ECO:0000313" key="2">
    <source>
        <dbReference type="EMBL" id="QDT59748.1"/>
    </source>
</evidence>
<sequence>MLNAPMDHLPRRDSARRPPRADDGCDRRLIFKMEVIVKATADFAKIVVVDGARSFTDHDMHTPLPRRSFLQGAGIAIALPMLEAMTPAANAAVRPARPVKRFVCLSNNYGVYRDGFFARSDQAGAGYEMPETLRPLAKHRRDLTLFSNLDHGNTIGHQGVPVLLSGVRPHLAAHYPEGNLSVDQRIAEHEGAATRFPSMTLKVNESNFVSFTRTGVQVPAIDLRTMYRALFLADPADKKATAAERLKRQNSILDVVMEQAKGVDKQLGKRDQRKFAEYLEAVRRLEKKIEQQQPWLDKPKPNPERAEPPQGKGTEADLRAMVELIALAIQTDSTRAITLSSGFANGDFGLQGGYHGFSHHGERESHIAALKLIERNKMTQMAHLMDLLKAQEDVVNGGSLLDHTTILWGCGMATGPHSTKNLPLILAGGGFKHGQHQVYPEDANRVPAANLLLSILQNHGLKIDRFGTSTGTLSQLEWS</sequence>
<dbReference type="InterPro" id="IPR006311">
    <property type="entry name" value="TAT_signal"/>
</dbReference>
<feature type="region of interest" description="Disordered" evidence="1">
    <location>
        <begin position="290"/>
        <end position="314"/>
    </location>
</feature>